<proteinExistence type="inferred from homology"/>
<dbReference type="OrthoDB" id="16535at2759"/>
<reference evidence="5" key="1">
    <citation type="submission" date="2020-08" db="EMBL/GenBank/DDBJ databases">
        <title>Multicomponent nature underlies the extraordinary mechanical properties of spider dragline silk.</title>
        <authorList>
            <person name="Kono N."/>
            <person name="Nakamura H."/>
            <person name="Mori M."/>
            <person name="Yoshida Y."/>
            <person name="Ohtoshi R."/>
            <person name="Malay A.D."/>
            <person name="Moran D.A.P."/>
            <person name="Tomita M."/>
            <person name="Numata K."/>
            <person name="Arakawa K."/>
        </authorList>
    </citation>
    <scope>NUCLEOTIDE SEQUENCE</scope>
</reference>
<evidence type="ECO:0000256" key="2">
    <source>
        <dbReference type="ARBA" id="ARBA00009116"/>
    </source>
</evidence>
<keyword evidence="4" id="KW-0496">Mitochondrion</keyword>
<evidence type="ECO:0000256" key="3">
    <source>
        <dbReference type="ARBA" id="ARBA00022946"/>
    </source>
</evidence>
<organism evidence="5 6">
    <name type="scientific">Nephila pilipes</name>
    <name type="common">Giant wood spider</name>
    <name type="synonym">Nephila maculata</name>
    <dbReference type="NCBI Taxonomy" id="299642"/>
    <lineage>
        <taxon>Eukaryota</taxon>
        <taxon>Metazoa</taxon>
        <taxon>Ecdysozoa</taxon>
        <taxon>Arthropoda</taxon>
        <taxon>Chelicerata</taxon>
        <taxon>Arachnida</taxon>
        <taxon>Araneae</taxon>
        <taxon>Araneomorphae</taxon>
        <taxon>Entelegynae</taxon>
        <taxon>Araneoidea</taxon>
        <taxon>Nephilidae</taxon>
        <taxon>Nephila</taxon>
    </lineage>
</organism>
<dbReference type="EMBL" id="BMAW01049705">
    <property type="protein sequence ID" value="GFS72063.1"/>
    <property type="molecule type" value="Genomic_DNA"/>
</dbReference>
<dbReference type="PANTHER" id="PTHR13126">
    <property type="entry name" value="CHAPERONE ATP11"/>
    <property type="match status" value="1"/>
</dbReference>
<dbReference type="InterPro" id="IPR010591">
    <property type="entry name" value="ATP11"/>
</dbReference>
<comment type="subcellular location">
    <subcellularLocation>
        <location evidence="1">Mitochondrion</location>
    </subcellularLocation>
</comment>
<evidence type="ECO:0000313" key="6">
    <source>
        <dbReference type="Proteomes" id="UP000887013"/>
    </source>
</evidence>
<evidence type="ECO:0000256" key="1">
    <source>
        <dbReference type="ARBA" id="ARBA00004173"/>
    </source>
</evidence>
<sequence length="276" mass="32426">MSWISSLRSLFFNSQPKPYNILRSFSRTLDSYQEISENPYFEKYADKIAKVQKKSPEDIKAALEKNLQSIESHPYYKNERKATSKEQSTKKSARFSQMNSQIDLNKIMKLDAIREKTAEEIECIWKKYHEVKQGVYAVLPSEAFEKMSSNLQEYPVFLFPLPRSHGYEFIMCQFQDQNCYFTSLLNYQAYKENAPICLTVSYFTELQEDKGIVLMRGEYDDAMLKPHEAQCLTNQLQLYYGSSDNEKLLLVEKFNNHPQAFKHMDLISNFEYSLGK</sequence>
<dbReference type="PANTHER" id="PTHR13126:SF0">
    <property type="entry name" value="ATP SYNTHASE MITOCHONDRIAL F1 COMPLEX ASSEMBLY FACTOR 1"/>
    <property type="match status" value="1"/>
</dbReference>
<evidence type="ECO:0000313" key="5">
    <source>
        <dbReference type="EMBL" id="GFS72063.1"/>
    </source>
</evidence>
<accession>A0A8X6MQA9</accession>
<dbReference type="Pfam" id="PF06644">
    <property type="entry name" value="ATP11"/>
    <property type="match status" value="1"/>
</dbReference>
<gene>
    <name evidence="5" type="primary">atpaf1</name>
    <name evidence="5" type="ORF">NPIL_674101</name>
</gene>
<dbReference type="AlphaFoldDB" id="A0A8X6MQA9"/>
<keyword evidence="3" id="KW-0809">Transit peptide</keyword>
<evidence type="ECO:0000256" key="4">
    <source>
        <dbReference type="ARBA" id="ARBA00023128"/>
    </source>
</evidence>
<protein>
    <submittedName>
        <fullName evidence="5">ATP synthase mitochondrial F1 complex assembly factor 1</fullName>
    </submittedName>
</protein>
<dbReference type="GO" id="GO:0005739">
    <property type="term" value="C:mitochondrion"/>
    <property type="evidence" value="ECO:0007669"/>
    <property type="project" value="UniProtKB-SubCell"/>
</dbReference>
<keyword evidence="6" id="KW-1185">Reference proteome</keyword>
<name>A0A8X6MQA9_NEPPI</name>
<dbReference type="GO" id="GO:0033615">
    <property type="term" value="P:mitochondrial proton-transporting ATP synthase complex assembly"/>
    <property type="evidence" value="ECO:0007669"/>
    <property type="project" value="TreeGrafter"/>
</dbReference>
<comment type="similarity">
    <text evidence="2">Belongs to the ATP11 family.</text>
</comment>
<dbReference type="Proteomes" id="UP000887013">
    <property type="component" value="Unassembled WGS sequence"/>
</dbReference>
<comment type="caution">
    <text evidence="5">The sequence shown here is derived from an EMBL/GenBank/DDBJ whole genome shotgun (WGS) entry which is preliminary data.</text>
</comment>